<reference evidence="1 2" key="1">
    <citation type="submission" date="2020-08" db="EMBL/GenBank/DDBJ databases">
        <title>Acidobacteriota in marine sediments use diverse sulfur dissimilation pathways.</title>
        <authorList>
            <person name="Wasmund K."/>
        </authorList>
    </citation>
    <scope>NUCLEOTIDE SEQUENCE [LARGE SCALE GENOMIC DNA]</scope>
    <source>
        <strain evidence="1">MAG AM4</strain>
    </source>
</reference>
<dbReference type="EMBL" id="JACXWD010000001">
    <property type="protein sequence ID" value="MBD3866519.1"/>
    <property type="molecule type" value="Genomic_DNA"/>
</dbReference>
<comment type="caution">
    <text evidence="1">The sequence shown here is derived from an EMBL/GenBank/DDBJ whole genome shotgun (WGS) entry which is preliminary data.</text>
</comment>
<dbReference type="Proteomes" id="UP000648239">
    <property type="component" value="Unassembled WGS sequence"/>
</dbReference>
<evidence type="ECO:0000313" key="1">
    <source>
        <dbReference type="EMBL" id="MBD3866519.1"/>
    </source>
</evidence>
<dbReference type="SUPFAM" id="SSF69118">
    <property type="entry name" value="AhpD-like"/>
    <property type="match status" value="1"/>
</dbReference>
<dbReference type="Gene3D" id="1.20.1290.10">
    <property type="entry name" value="AhpD-like"/>
    <property type="match status" value="1"/>
</dbReference>
<evidence type="ECO:0000313" key="2">
    <source>
        <dbReference type="Proteomes" id="UP000648239"/>
    </source>
</evidence>
<name>A0A8J6XXJ4_9BACT</name>
<proteinExistence type="predicted"/>
<gene>
    <name evidence="1" type="ORF">IFK94_00180</name>
</gene>
<dbReference type="AlphaFoldDB" id="A0A8J6XXJ4"/>
<dbReference type="InterPro" id="IPR029032">
    <property type="entry name" value="AhpD-like"/>
</dbReference>
<organism evidence="1 2">
    <name type="scientific">Candidatus Polarisedimenticola svalbardensis</name>
    <dbReference type="NCBI Taxonomy" id="2886004"/>
    <lineage>
        <taxon>Bacteria</taxon>
        <taxon>Pseudomonadati</taxon>
        <taxon>Acidobacteriota</taxon>
        <taxon>Candidatus Polarisedimenticolia</taxon>
        <taxon>Candidatus Polarisedimenticolales</taxon>
        <taxon>Candidatus Polarisedimenticolaceae</taxon>
        <taxon>Candidatus Polarisedimenticola</taxon>
    </lineage>
</organism>
<sequence length="72" mass="8393">MAYIPYLDEEEIPEDCRVPDSDHILRVHGVNGPVMKQHYDLYRVLMYGKSPLTRIQREMVAVTVSAVNECHY</sequence>
<accession>A0A8J6XXJ4</accession>
<protein>
    <submittedName>
        <fullName evidence="1">Carboxymuconolactone decarboxylase family protein</fullName>
    </submittedName>
</protein>